<dbReference type="PROSITE" id="PS50932">
    <property type="entry name" value="HTH_LACI_2"/>
    <property type="match status" value="1"/>
</dbReference>
<dbReference type="EMBL" id="JBHTEY010000004">
    <property type="protein sequence ID" value="MFC7616288.1"/>
    <property type="molecule type" value="Genomic_DNA"/>
</dbReference>
<dbReference type="PANTHER" id="PTHR30146">
    <property type="entry name" value="LACI-RELATED TRANSCRIPTIONAL REPRESSOR"/>
    <property type="match status" value="1"/>
</dbReference>
<feature type="region of interest" description="Disordered" evidence="4">
    <location>
        <begin position="41"/>
        <end position="66"/>
    </location>
</feature>
<dbReference type="SMART" id="SM00354">
    <property type="entry name" value="HTH_LACI"/>
    <property type="match status" value="1"/>
</dbReference>
<accession>A0ABW2TU13</accession>
<keyword evidence="1" id="KW-0805">Transcription regulation</keyword>
<dbReference type="CDD" id="cd01392">
    <property type="entry name" value="HTH_LacI"/>
    <property type="match status" value="1"/>
</dbReference>
<gene>
    <name evidence="6" type="ORF">ACFQV2_25275</name>
</gene>
<evidence type="ECO:0000256" key="2">
    <source>
        <dbReference type="ARBA" id="ARBA00023125"/>
    </source>
</evidence>
<dbReference type="PANTHER" id="PTHR30146:SF109">
    <property type="entry name" value="HTH-TYPE TRANSCRIPTIONAL REGULATOR GALS"/>
    <property type="match status" value="1"/>
</dbReference>
<comment type="caution">
    <text evidence="6">The sequence shown here is derived from an EMBL/GenBank/DDBJ whole genome shotgun (WGS) entry which is preliminary data.</text>
</comment>
<dbReference type="Proteomes" id="UP001596512">
    <property type="component" value="Unassembled WGS sequence"/>
</dbReference>
<keyword evidence="7" id="KW-1185">Reference proteome</keyword>
<dbReference type="PROSITE" id="PS00356">
    <property type="entry name" value="HTH_LACI_1"/>
    <property type="match status" value="1"/>
</dbReference>
<dbReference type="GO" id="GO:0003677">
    <property type="term" value="F:DNA binding"/>
    <property type="evidence" value="ECO:0007669"/>
    <property type="project" value="UniProtKB-KW"/>
</dbReference>
<evidence type="ECO:0000313" key="7">
    <source>
        <dbReference type="Proteomes" id="UP001596512"/>
    </source>
</evidence>
<organism evidence="6 7">
    <name type="scientific">Actinokineospora soli</name>
    <dbReference type="NCBI Taxonomy" id="1048753"/>
    <lineage>
        <taxon>Bacteria</taxon>
        <taxon>Bacillati</taxon>
        <taxon>Actinomycetota</taxon>
        <taxon>Actinomycetes</taxon>
        <taxon>Pseudonocardiales</taxon>
        <taxon>Pseudonocardiaceae</taxon>
        <taxon>Actinokineospora</taxon>
    </lineage>
</organism>
<keyword evidence="2 6" id="KW-0238">DNA-binding</keyword>
<evidence type="ECO:0000256" key="3">
    <source>
        <dbReference type="ARBA" id="ARBA00023163"/>
    </source>
</evidence>
<dbReference type="Gene3D" id="1.10.260.40">
    <property type="entry name" value="lambda repressor-like DNA-binding domains"/>
    <property type="match status" value="1"/>
</dbReference>
<dbReference type="Pfam" id="PF00356">
    <property type="entry name" value="LacI"/>
    <property type="match status" value="1"/>
</dbReference>
<evidence type="ECO:0000256" key="4">
    <source>
        <dbReference type="SAM" id="MobiDB-lite"/>
    </source>
</evidence>
<evidence type="ECO:0000259" key="5">
    <source>
        <dbReference type="PROSITE" id="PS50932"/>
    </source>
</evidence>
<sequence>MGIRDVAAAAGVSPTTVSHALSGARAINPDTRARVLREVERLGYTPDPQARGCGRRGRTRSGSSAT</sequence>
<protein>
    <submittedName>
        <fullName evidence="6">LacI family DNA-binding transcriptional regulator</fullName>
    </submittedName>
</protein>
<dbReference type="SUPFAM" id="SSF47413">
    <property type="entry name" value="lambda repressor-like DNA-binding domains"/>
    <property type="match status" value="1"/>
</dbReference>
<dbReference type="InterPro" id="IPR010982">
    <property type="entry name" value="Lambda_DNA-bd_dom_sf"/>
</dbReference>
<reference evidence="7" key="1">
    <citation type="journal article" date="2019" name="Int. J. Syst. Evol. Microbiol.">
        <title>The Global Catalogue of Microorganisms (GCM) 10K type strain sequencing project: providing services to taxonomists for standard genome sequencing and annotation.</title>
        <authorList>
            <consortium name="The Broad Institute Genomics Platform"/>
            <consortium name="The Broad Institute Genome Sequencing Center for Infectious Disease"/>
            <person name="Wu L."/>
            <person name="Ma J."/>
        </authorList>
    </citation>
    <scope>NUCLEOTIDE SEQUENCE [LARGE SCALE GENOMIC DNA]</scope>
    <source>
        <strain evidence="7">JCM 17695</strain>
    </source>
</reference>
<evidence type="ECO:0000256" key="1">
    <source>
        <dbReference type="ARBA" id="ARBA00023015"/>
    </source>
</evidence>
<proteinExistence type="predicted"/>
<name>A0ABW2TU13_9PSEU</name>
<keyword evidence="3" id="KW-0804">Transcription</keyword>
<evidence type="ECO:0000313" key="6">
    <source>
        <dbReference type="EMBL" id="MFC7616288.1"/>
    </source>
</evidence>
<feature type="domain" description="HTH lacI-type" evidence="5">
    <location>
        <begin position="1"/>
        <end position="55"/>
    </location>
</feature>
<dbReference type="InterPro" id="IPR000843">
    <property type="entry name" value="HTH_LacI"/>
</dbReference>